<dbReference type="VEuPathDB" id="VectorBase:ASIC016738"/>
<dbReference type="STRING" id="74873.A0A084WEU0"/>
<dbReference type="Pfam" id="PF00650">
    <property type="entry name" value="CRAL_TRIO"/>
    <property type="match status" value="1"/>
</dbReference>
<keyword evidence="4" id="KW-1185">Reference proteome</keyword>
<dbReference type="SUPFAM" id="SSF52087">
    <property type="entry name" value="CRAL/TRIO domain"/>
    <property type="match status" value="1"/>
</dbReference>
<protein>
    <submittedName>
        <fullName evidence="2">AGAP005385-PA-like protein</fullName>
    </submittedName>
    <submittedName>
        <fullName evidence="3">CRAL-TRIO domain-containing protein</fullName>
    </submittedName>
</protein>
<dbReference type="Gene3D" id="1.10.8.20">
    <property type="entry name" value="N-terminal domain of phosphatidylinositol transfer protein sec14p"/>
    <property type="match status" value="1"/>
</dbReference>
<evidence type="ECO:0000259" key="1">
    <source>
        <dbReference type="PROSITE" id="PS50191"/>
    </source>
</evidence>
<dbReference type="PROSITE" id="PS50191">
    <property type="entry name" value="CRAL_TRIO"/>
    <property type="match status" value="1"/>
</dbReference>
<dbReference type="PRINTS" id="PR00180">
    <property type="entry name" value="CRETINALDHBP"/>
</dbReference>
<dbReference type="InterPro" id="IPR011074">
    <property type="entry name" value="CRAL/TRIO_N_dom"/>
</dbReference>
<organism evidence="2">
    <name type="scientific">Anopheles sinensis</name>
    <name type="common">Mosquito</name>
    <dbReference type="NCBI Taxonomy" id="74873"/>
    <lineage>
        <taxon>Eukaryota</taxon>
        <taxon>Metazoa</taxon>
        <taxon>Ecdysozoa</taxon>
        <taxon>Arthropoda</taxon>
        <taxon>Hexapoda</taxon>
        <taxon>Insecta</taxon>
        <taxon>Pterygota</taxon>
        <taxon>Neoptera</taxon>
        <taxon>Endopterygota</taxon>
        <taxon>Diptera</taxon>
        <taxon>Nematocera</taxon>
        <taxon>Culicoidea</taxon>
        <taxon>Culicidae</taxon>
        <taxon>Anophelinae</taxon>
        <taxon>Anopheles</taxon>
    </lineage>
</organism>
<dbReference type="InterPro" id="IPR036865">
    <property type="entry name" value="CRAL-TRIO_dom_sf"/>
</dbReference>
<reference evidence="3" key="2">
    <citation type="submission" date="2020-05" db="UniProtKB">
        <authorList>
            <consortium name="EnsemblMetazoa"/>
        </authorList>
    </citation>
    <scope>IDENTIFICATION</scope>
</reference>
<dbReference type="PANTHER" id="PTHR10174:SF166">
    <property type="entry name" value="LD40136P"/>
    <property type="match status" value="1"/>
</dbReference>
<evidence type="ECO:0000313" key="2">
    <source>
        <dbReference type="EMBL" id="KFB48734.1"/>
    </source>
</evidence>
<dbReference type="PANTHER" id="PTHR10174">
    <property type="entry name" value="ALPHA-TOCOPHEROL TRANSFER PROTEIN-RELATED"/>
    <property type="match status" value="1"/>
</dbReference>
<dbReference type="AlphaFoldDB" id="A0A084WEU0"/>
<reference evidence="2 4" key="1">
    <citation type="journal article" date="2014" name="BMC Genomics">
        <title>Genome sequence of Anopheles sinensis provides insight into genetics basis of mosquito competence for malaria parasites.</title>
        <authorList>
            <person name="Zhou D."/>
            <person name="Zhang D."/>
            <person name="Ding G."/>
            <person name="Shi L."/>
            <person name="Hou Q."/>
            <person name="Ye Y."/>
            <person name="Xu Y."/>
            <person name="Zhou H."/>
            <person name="Xiong C."/>
            <person name="Li S."/>
            <person name="Yu J."/>
            <person name="Hong S."/>
            <person name="Yu X."/>
            <person name="Zou P."/>
            <person name="Chen C."/>
            <person name="Chang X."/>
            <person name="Wang W."/>
            <person name="Lv Y."/>
            <person name="Sun Y."/>
            <person name="Ma L."/>
            <person name="Shen B."/>
            <person name="Zhu C."/>
        </authorList>
    </citation>
    <scope>NUCLEOTIDE SEQUENCE [LARGE SCALE GENOMIC DNA]</scope>
</reference>
<dbReference type="GO" id="GO:0016020">
    <property type="term" value="C:membrane"/>
    <property type="evidence" value="ECO:0007669"/>
    <property type="project" value="TreeGrafter"/>
</dbReference>
<proteinExistence type="predicted"/>
<dbReference type="EMBL" id="ATLV01023258">
    <property type="status" value="NOT_ANNOTATED_CDS"/>
    <property type="molecule type" value="Genomic_DNA"/>
</dbReference>
<evidence type="ECO:0000313" key="3">
    <source>
        <dbReference type="EnsemblMetazoa" id="ASIC016738-PA"/>
    </source>
</evidence>
<dbReference type="InterPro" id="IPR036273">
    <property type="entry name" value="CRAL/TRIO_N_dom_sf"/>
</dbReference>
<dbReference type="EMBL" id="KE525341">
    <property type="protein sequence ID" value="KFB48734.1"/>
    <property type="molecule type" value="Genomic_DNA"/>
</dbReference>
<dbReference type="OMA" id="REKINCY"/>
<dbReference type="OrthoDB" id="7721212at2759"/>
<accession>A0A084WEU0</accession>
<dbReference type="EnsemblMetazoa" id="ASIC016738-RA">
    <property type="protein sequence ID" value="ASIC016738-PA"/>
    <property type="gene ID" value="ASIC016738"/>
</dbReference>
<sequence length="325" mass="37839">MSAKNLPYSVAKSPSVYDEYKFELPELYRQIAKDELGEDDSVREHALAEMRQWIADNPHIRKCRTDGKFLLRFLRFQKFSVPMACKALERYLSVRELYPSWFKQLDSNDSSMKEICEYAPFTYLGQDSAGRMVMLVRFGRFHTEKHTALQDGRYMALMMETVLEWEETQIGGCQVLVVYDGCMVSNFEKWSTSELKIIMDAYSRSFPFRYHEIHAAGLQKFGRPVVETFVSFAHSKLREKINCYSSIAELEKYIEPTMKPKEYGGAVDLDQLSHAFRKRIEQQREITLGLDRMEIDVDHYASIWNSEEPLPAETGTGAVFKQLNM</sequence>
<dbReference type="VEuPathDB" id="VectorBase:ASIS014929"/>
<dbReference type="GO" id="GO:1902936">
    <property type="term" value="F:phosphatidylinositol bisphosphate binding"/>
    <property type="evidence" value="ECO:0007669"/>
    <property type="project" value="TreeGrafter"/>
</dbReference>
<dbReference type="SUPFAM" id="SSF46938">
    <property type="entry name" value="CRAL/TRIO N-terminal domain"/>
    <property type="match status" value="1"/>
</dbReference>
<feature type="domain" description="CRAL-TRIO" evidence="1">
    <location>
        <begin position="111"/>
        <end position="271"/>
    </location>
</feature>
<dbReference type="CDD" id="cd00170">
    <property type="entry name" value="SEC14"/>
    <property type="match status" value="1"/>
</dbReference>
<name>A0A084WEU0_ANOSI</name>
<dbReference type="Gene3D" id="3.40.525.10">
    <property type="entry name" value="CRAL-TRIO lipid binding domain"/>
    <property type="match status" value="1"/>
</dbReference>
<dbReference type="Proteomes" id="UP000030765">
    <property type="component" value="Unassembled WGS sequence"/>
</dbReference>
<dbReference type="InterPro" id="IPR001251">
    <property type="entry name" value="CRAL-TRIO_dom"/>
</dbReference>
<evidence type="ECO:0000313" key="4">
    <source>
        <dbReference type="Proteomes" id="UP000030765"/>
    </source>
</evidence>
<gene>
    <name evidence="2" type="ORF">ZHAS_00016738</name>
</gene>
<dbReference type="SMART" id="SM01100">
    <property type="entry name" value="CRAL_TRIO_N"/>
    <property type="match status" value="1"/>
</dbReference>